<dbReference type="SUPFAM" id="SSF69742">
    <property type="entry name" value="Glutamyl tRNA-reductase catalytic, N-terminal domain"/>
    <property type="match status" value="1"/>
</dbReference>
<dbReference type="SUPFAM" id="SSF46785">
    <property type="entry name" value="Winged helix' DNA-binding domain"/>
    <property type="match status" value="1"/>
</dbReference>
<dbReference type="NCBIfam" id="NF003995">
    <property type="entry name" value="PRK05472.2-4"/>
    <property type="match status" value="1"/>
</dbReference>
<evidence type="ECO:0000256" key="11">
    <source>
        <dbReference type="ARBA" id="ARBA00047464"/>
    </source>
</evidence>
<dbReference type="InterPro" id="IPR000343">
    <property type="entry name" value="4pyrrol_synth_GluRdtase"/>
</dbReference>
<dbReference type="SUPFAM" id="SSF69075">
    <property type="entry name" value="Glutamyl tRNA-reductase dimerization domain"/>
    <property type="match status" value="1"/>
</dbReference>
<dbReference type="Proteomes" id="UP000755585">
    <property type="component" value="Unassembled WGS sequence"/>
</dbReference>
<keyword evidence="18" id="KW-1185">Reference proteome</keyword>
<dbReference type="NCBIfam" id="NF003994">
    <property type="entry name" value="PRK05472.2-3"/>
    <property type="match status" value="1"/>
</dbReference>
<dbReference type="HAMAP" id="MF_01131">
    <property type="entry name" value="Rex"/>
    <property type="match status" value="1"/>
</dbReference>
<evidence type="ECO:0000256" key="4">
    <source>
        <dbReference type="ARBA" id="ARBA00022491"/>
    </source>
</evidence>
<feature type="binding site" evidence="12">
    <location>
        <position position="360"/>
    </location>
    <ligand>
        <name>substrate</name>
    </ligand>
</feature>
<keyword evidence="3 13" id="KW-0963">Cytoplasm</keyword>
<evidence type="ECO:0000313" key="18">
    <source>
        <dbReference type="Proteomes" id="UP000755585"/>
    </source>
</evidence>
<feature type="site" description="Important for activity" evidence="12">
    <location>
        <position position="350"/>
    </location>
</feature>
<dbReference type="InterPro" id="IPR022876">
    <property type="entry name" value="Tscrpt_rep_Rex"/>
</dbReference>
<feature type="binding site" evidence="13">
    <location>
        <begin position="103"/>
        <end position="108"/>
    </location>
    <ligand>
        <name>NAD(+)</name>
        <dbReference type="ChEBI" id="CHEBI:57540"/>
    </ligand>
</feature>
<comment type="miscellaneous">
    <text evidence="12">During catalysis, the active site Cys acts as a nucleophile attacking the alpha-carbonyl group of tRNA-bound glutamate with the formation of a thioester intermediate between enzyme and glutamate, and the concomitant release of tRNA(Glu). The thioester intermediate is finally reduced by direct hydride transfer from NADPH, to form the product GSA.</text>
</comment>
<name>A0ABS4UCU0_9ACTN</name>
<feature type="DNA-binding region" description="H-T-H motif" evidence="13">
    <location>
        <begin position="29"/>
        <end position="68"/>
    </location>
</feature>
<dbReference type="NCBIfam" id="NF003992">
    <property type="entry name" value="PRK05472.2-1"/>
    <property type="match status" value="1"/>
</dbReference>
<reference evidence="17 18" key="1">
    <citation type="submission" date="2021-03" db="EMBL/GenBank/DDBJ databases">
        <title>Sequencing the genomes of 1000 actinobacteria strains.</title>
        <authorList>
            <person name="Klenk H.-P."/>
        </authorList>
    </citation>
    <scope>NUCLEOTIDE SEQUENCE [LARGE SCALE GENOMIC DNA]</scope>
    <source>
        <strain evidence="17 18">DSM 18824</strain>
    </source>
</reference>
<keyword evidence="6 12" id="KW-0560">Oxidoreductase</keyword>
<dbReference type="Gene3D" id="3.30.460.30">
    <property type="entry name" value="Glutamyl-tRNA reductase, N-terminal domain"/>
    <property type="match status" value="1"/>
</dbReference>
<evidence type="ECO:0000256" key="6">
    <source>
        <dbReference type="ARBA" id="ARBA00023002"/>
    </source>
</evidence>
<accession>A0ABS4UCU0</accession>
<evidence type="ECO:0000256" key="15">
    <source>
        <dbReference type="SAM" id="MobiDB-lite"/>
    </source>
</evidence>
<dbReference type="NCBIfam" id="NF000744">
    <property type="entry name" value="PRK00045.1-3"/>
    <property type="match status" value="1"/>
</dbReference>
<dbReference type="InterPro" id="IPR036453">
    <property type="entry name" value="GluRdtase_dimer_dom_sf"/>
</dbReference>
<sequence>MTRASSRRPGPPTRTERGIPEATVARLPVYLRALTALSDGGTATASSEDLATAAGVNSAKLRKDLSYLGSYGTRGVGYDVEYLRYQIAREIGVTQDWAVVIVGIGNLGHALANYSGFGTRGFRIVALLDADPNLIGERIGDMEVRDFAQLEEIVEADRVSIGVITTPAGPAQEVCDRLVAGRRHQHPELRARGAVRARRRRHPQGGPLDRVADPGVPRTTKVRRGGAPPGARTTSAERSDRSPECRGRCRGMSYLVVGISHRSAAIDVLERVALDADAATKLGLAVRNSAAVAESAVVATCNRTEVYATVDRFHAGMDEVTAILSDVTGVPLLDLAEHLYVHFEEGAVAHLFQVAVGLDSMIVGESQILGQLKETLRAGQDNETVATDLNALFQHALRVGKRARTETGIDSAGRSVVSAGLEAVGGTEGRRALIVGAGSMASLAAQTLMNGGARSVTVANRNYDRAVALTDRIGGTAIRLADVPAALAEADLLVSCTGARGVVITAEMIRNASGGRPLGVLDVALPRDVAPEAARIPGVTLITLADLVGTAGGSEADIDEVRRIVGEETGAFEATRRAASVAPTVVALRAMASSLVDQELARLERRLPDLGEHERREVERTIHRVVDKVLHNPTVRVKELGGDPGGPTYADALRQLFALDQAAVDAVTTPKGGEQA</sequence>
<dbReference type="InterPro" id="IPR036388">
    <property type="entry name" value="WH-like_DNA-bd_sf"/>
</dbReference>
<evidence type="ECO:0000256" key="14">
    <source>
        <dbReference type="RuleBase" id="RU000584"/>
    </source>
</evidence>
<dbReference type="InterPro" id="IPR015896">
    <property type="entry name" value="4pyrrol_synth_GluRdtase_dimer"/>
</dbReference>
<dbReference type="Pfam" id="PF06971">
    <property type="entry name" value="Put_DNA-bind_N"/>
    <property type="match status" value="1"/>
</dbReference>
<dbReference type="InterPro" id="IPR036343">
    <property type="entry name" value="GluRdtase_N_sf"/>
</dbReference>
<dbReference type="InterPro" id="IPR006151">
    <property type="entry name" value="Shikm_DH/Glu-tRNA_Rdtase"/>
</dbReference>
<keyword evidence="4 13" id="KW-0678">Repressor</keyword>
<dbReference type="SMART" id="SM00881">
    <property type="entry name" value="CoA_binding"/>
    <property type="match status" value="1"/>
</dbReference>
<dbReference type="PANTHER" id="PTHR43013:SF1">
    <property type="entry name" value="GLUTAMYL-TRNA REDUCTASE"/>
    <property type="match status" value="1"/>
</dbReference>
<feature type="region of interest" description="Disordered" evidence="15">
    <location>
        <begin position="195"/>
        <end position="244"/>
    </location>
</feature>
<organism evidence="17 18">
    <name type="scientific">Kribbella aluminosa</name>
    <dbReference type="NCBI Taxonomy" id="416017"/>
    <lineage>
        <taxon>Bacteria</taxon>
        <taxon>Bacillati</taxon>
        <taxon>Actinomycetota</taxon>
        <taxon>Actinomycetes</taxon>
        <taxon>Propionibacteriales</taxon>
        <taxon>Kribbellaceae</taxon>
        <taxon>Kribbella</taxon>
    </lineage>
</organism>
<feature type="compositionally biased region" description="Basic and acidic residues" evidence="15">
    <location>
        <begin position="235"/>
        <end position="244"/>
    </location>
</feature>
<evidence type="ECO:0000259" key="16">
    <source>
        <dbReference type="SMART" id="SM00881"/>
    </source>
</evidence>
<feature type="active site" description="Nucleophile" evidence="12">
    <location>
        <position position="301"/>
    </location>
</feature>
<dbReference type="InterPro" id="IPR015895">
    <property type="entry name" value="4pyrrol_synth_GluRdtase_N"/>
</dbReference>
<dbReference type="HAMAP" id="MF_00087">
    <property type="entry name" value="Glu_tRNA_reductase"/>
    <property type="match status" value="1"/>
</dbReference>
<evidence type="ECO:0000256" key="9">
    <source>
        <dbReference type="ARBA" id="ARBA00023163"/>
    </source>
</evidence>
<comment type="function">
    <text evidence="12">Catalyzes the NADPH-dependent reduction of glutamyl-tRNA(Glu) to glutamate 1-semialdehyde (GSA).</text>
</comment>
<dbReference type="InterPro" id="IPR036291">
    <property type="entry name" value="NAD(P)-bd_dom_sf"/>
</dbReference>
<dbReference type="InterPro" id="IPR036390">
    <property type="entry name" value="WH_DNA-bd_sf"/>
</dbReference>
<comment type="subcellular location">
    <subcellularLocation>
        <location evidence="13">Cytoplasm</location>
    </subcellularLocation>
</comment>
<keyword evidence="5 12" id="KW-0521">NADP</keyword>
<dbReference type="Pfam" id="PF00745">
    <property type="entry name" value="GlutR_dimer"/>
    <property type="match status" value="1"/>
</dbReference>
<dbReference type="EMBL" id="JAGINT010000001">
    <property type="protein sequence ID" value="MBP2349404.1"/>
    <property type="molecule type" value="Genomic_DNA"/>
</dbReference>
<dbReference type="CDD" id="cd05213">
    <property type="entry name" value="NAD_bind_Glutamyl_tRNA_reduct"/>
    <property type="match status" value="1"/>
</dbReference>
<comment type="pathway">
    <text evidence="1 12 14">Porphyrin-containing compound metabolism; protoporphyrin-IX biosynthesis; 5-aminolevulinate from L-glutamyl-tRNA(Glu): step 1/2.</text>
</comment>
<evidence type="ECO:0000313" key="17">
    <source>
        <dbReference type="EMBL" id="MBP2349404.1"/>
    </source>
</evidence>
<dbReference type="NCBIfam" id="TIGR01035">
    <property type="entry name" value="hemA"/>
    <property type="match status" value="1"/>
</dbReference>
<evidence type="ECO:0000256" key="13">
    <source>
        <dbReference type="HAMAP-Rule" id="MF_01131"/>
    </source>
</evidence>
<feature type="binding site" evidence="12">
    <location>
        <begin position="300"/>
        <end position="303"/>
    </location>
    <ligand>
        <name>substrate</name>
    </ligand>
</feature>
<dbReference type="InterPro" id="IPR003781">
    <property type="entry name" value="CoA-bd"/>
</dbReference>
<dbReference type="InterPro" id="IPR009718">
    <property type="entry name" value="Rex_DNA-bd_C_dom"/>
</dbReference>
<proteinExistence type="inferred from homology"/>
<evidence type="ECO:0000256" key="5">
    <source>
        <dbReference type="ARBA" id="ARBA00022857"/>
    </source>
</evidence>
<evidence type="ECO:0000256" key="7">
    <source>
        <dbReference type="ARBA" id="ARBA00023015"/>
    </source>
</evidence>
<protein>
    <recommendedName>
        <fullName evidence="12 13">Multifunctional fusion protein</fullName>
    </recommendedName>
    <domain>
        <recommendedName>
            <fullName evidence="12">Glutamyl-tRNA reductase</fullName>
            <shortName evidence="12">GluTR</shortName>
            <ecNumber evidence="12">1.2.1.70</ecNumber>
        </recommendedName>
    </domain>
    <domain>
        <recommendedName>
            <fullName evidence="13">Redox-sensing transcriptional repressor Rex</fullName>
        </recommendedName>
    </domain>
</protein>
<comment type="subunit">
    <text evidence="12">Homodimer.</text>
</comment>
<evidence type="ECO:0000256" key="2">
    <source>
        <dbReference type="ARBA" id="ARBA00005916"/>
    </source>
</evidence>
<feature type="domain" description="CoA-binding" evidence="16">
    <location>
        <begin position="92"/>
        <end position="183"/>
    </location>
</feature>
<comment type="similarity">
    <text evidence="2 12 14">Belongs to the glutamyl-tRNA reductase family.</text>
</comment>
<feature type="binding site" evidence="12">
    <location>
        <begin position="365"/>
        <end position="367"/>
    </location>
    <ligand>
        <name>substrate</name>
    </ligand>
</feature>
<comment type="caution">
    <text evidence="17">The sequence shown here is derived from an EMBL/GenBank/DDBJ whole genome shotgun (WGS) entry which is preliminary data.</text>
</comment>
<keyword evidence="7 13" id="KW-0805">Transcription regulation</keyword>
<dbReference type="Pfam" id="PF01488">
    <property type="entry name" value="Shikimate_DH"/>
    <property type="match status" value="1"/>
</dbReference>
<keyword evidence="8 13" id="KW-0238">DNA-binding</keyword>
<evidence type="ECO:0000256" key="12">
    <source>
        <dbReference type="HAMAP-Rule" id="MF_00087"/>
    </source>
</evidence>
<keyword evidence="9 13" id="KW-0804">Transcription</keyword>
<evidence type="ECO:0000256" key="8">
    <source>
        <dbReference type="ARBA" id="ARBA00023125"/>
    </source>
</evidence>
<dbReference type="Gene3D" id="3.40.50.720">
    <property type="entry name" value="NAD(P)-binding Rossmann-like Domain"/>
    <property type="match status" value="2"/>
</dbReference>
<dbReference type="EC" id="1.2.1.70" evidence="12"/>
<evidence type="ECO:0000256" key="3">
    <source>
        <dbReference type="ARBA" id="ARBA00022490"/>
    </source>
</evidence>
<dbReference type="PANTHER" id="PTHR43013">
    <property type="entry name" value="GLUTAMYL-TRNA REDUCTASE"/>
    <property type="match status" value="1"/>
</dbReference>
<gene>
    <name evidence="12" type="primary">hemA</name>
    <name evidence="13" type="synonym">rex</name>
    <name evidence="17" type="ORF">JOF29_000487</name>
</gene>
<keyword evidence="13" id="KW-0520">NAD</keyword>
<dbReference type="Pfam" id="PF05201">
    <property type="entry name" value="GlutR_N"/>
    <property type="match status" value="1"/>
</dbReference>
<comment type="domain">
    <text evidence="12">Possesses an unusual extended V-shaped dimeric structure with each monomer consisting of three distinct domains arranged along a curved 'spinal' alpha-helix. The N-terminal catalytic domain specifically recognizes the glutamate moiety of the substrate. The second domain is the NADPH-binding domain, and the third C-terminal domain is responsible for dimerization.</text>
</comment>
<dbReference type="SUPFAM" id="SSF51735">
    <property type="entry name" value="NAD(P)-binding Rossmann-fold domains"/>
    <property type="match status" value="2"/>
</dbReference>
<comment type="function">
    <text evidence="13">Modulates transcription in response to changes in cellular NADH/NAD(+) redox state.</text>
</comment>
<keyword evidence="10 12" id="KW-0627">Porphyrin biosynthesis</keyword>
<evidence type="ECO:0000256" key="10">
    <source>
        <dbReference type="ARBA" id="ARBA00023244"/>
    </source>
</evidence>
<evidence type="ECO:0000256" key="1">
    <source>
        <dbReference type="ARBA" id="ARBA00005059"/>
    </source>
</evidence>
<comment type="catalytic activity">
    <reaction evidence="11 12 14">
        <text>(S)-4-amino-5-oxopentanoate + tRNA(Glu) + NADP(+) = L-glutamyl-tRNA(Glu) + NADPH + H(+)</text>
        <dbReference type="Rhea" id="RHEA:12344"/>
        <dbReference type="Rhea" id="RHEA-COMP:9663"/>
        <dbReference type="Rhea" id="RHEA-COMP:9680"/>
        <dbReference type="ChEBI" id="CHEBI:15378"/>
        <dbReference type="ChEBI" id="CHEBI:57501"/>
        <dbReference type="ChEBI" id="CHEBI:57783"/>
        <dbReference type="ChEBI" id="CHEBI:58349"/>
        <dbReference type="ChEBI" id="CHEBI:78442"/>
        <dbReference type="ChEBI" id="CHEBI:78520"/>
        <dbReference type="EC" id="1.2.1.70"/>
    </reaction>
</comment>
<feature type="binding site" evidence="12">
    <location>
        <position position="371"/>
    </location>
    <ligand>
        <name>substrate</name>
    </ligand>
</feature>
<feature type="binding site" evidence="12">
    <location>
        <begin position="436"/>
        <end position="441"/>
    </location>
    <ligand>
        <name>NADP(+)</name>
        <dbReference type="ChEBI" id="CHEBI:58349"/>
    </ligand>
</feature>
<dbReference type="Gene3D" id="1.10.10.10">
    <property type="entry name" value="Winged helix-like DNA-binding domain superfamily/Winged helix DNA-binding domain"/>
    <property type="match status" value="1"/>
</dbReference>
<dbReference type="Pfam" id="PF02629">
    <property type="entry name" value="CoA_binding"/>
    <property type="match status" value="1"/>
</dbReference>
<comment type="similarity">
    <text evidence="13">Belongs to the transcriptional regulatory Rex family.</text>
</comment>